<dbReference type="Gene3D" id="3.90.770.10">
    <property type="entry name" value="3-hydroxy-3-methylglutaryl-coenzyme A Reductase, Chain A, domain 2"/>
    <property type="match status" value="1"/>
</dbReference>
<keyword evidence="4 12" id="KW-0812">Transmembrane</keyword>
<dbReference type="GO" id="GO:0008299">
    <property type="term" value="P:isoprenoid biosynthetic process"/>
    <property type="evidence" value="ECO:0007669"/>
    <property type="project" value="InterPro"/>
</dbReference>
<evidence type="ECO:0000313" key="14">
    <source>
        <dbReference type="Proteomes" id="UP000515163"/>
    </source>
</evidence>
<feature type="domain" description="SSD" evidence="13">
    <location>
        <begin position="67"/>
        <end position="224"/>
    </location>
</feature>
<dbReference type="PROSITE" id="PS50065">
    <property type="entry name" value="HMG_COA_REDUCTASE_4"/>
    <property type="match status" value="1"/>
</dbReference>
<dbReference type="InterPro" id="IPR023282">
    <property type="entry name" value="HMG_CoA_Rdtase_N"/>
</dbReference>
<gene>
    <name evidence="15" type="primary">LOC116294624</name>
</gene>
<dbReference type="OrthoDB" id="310654at2759"/>
<dbReference type="KEGG" id="aten:116294624"/>
<dbReference type="Gene3D" id="1.10.3270.10">
    <property type="entry name" value="HMGR, N-terminal domain"/>
    <property type="match status" value="1"/>
</dbReference>
<dbReference type="Pfam" id="PF00368">
    <property type="entry name" value="HMG-CoA_red"/>
    <property type="match status" value="1"/>
</dbReference>
<accession>A0A6P8HRB5</accession>
<name>A0A6P8HRB5_ACTTE</name>
<evidence type="ECO:0000256" key="9">
    <source>
        <dbReference type="ARBA" id="ARBA00023136"/>
    </source>
</evidence>
<evidence type="ECO:0000256" key="4">
    <source>
        <dbReference type="ARBA" id="ARBA00022692"/>
    </source>
</evidence>
<evidence type="ECO:0000259" key="13">
    <source>
        <dbReference type="PROSITE" id="PS50156"/>
    </source>
</evidence>
<dbReference type="CDD" id="cd00643">
    <property type="entry name" value="HMG-CoA_reductase_classI"/>
    <property type="match status" value="1"/>
</dbReference>
<evidence type="ECO:0000256" key="7">
    <source>
        <dbReference type="ARBA" id="ARBA00022989"/>
    </source>
</evidence>
<dbReference type="InterPro" id="IPR000731">
    <property type="entry name" value="SSD"/>
</dbReference>
<dbReference type="InterPro" id="IPR004554">
    <property type="entry name" value="HMG_CoA_Rdtase_eu_arc"/>
</dbReference>
<dbReference type="GO" id="GO:0050661">
    <property type="term" value="F:NADP binding"/>
    <property type="evidence" value="ECO:0007669"/>
    <property type="project" value="InterPro"/>
</dbReference>
<dbReference type="GO" id="GO:0005789">
    <property type="term" value="C:endoplasmic reticulum membrane"/>
    <property type="evidence" value="ECO:0007669"/>
    <property type="project" value="UniProtKB-SubCell"/>
</dbReference>
<dbReference type="PRINTS" id="PR00071">
    <property type="entry name" value="HMGCOARDTASE"/>
</dbReference>
<proteinExistence type="inferred from homology"/>
<dbReference type="PROSITE" id="PS00066">
    <property type="entry name" value="HMG_COA_REDUCTASE_1"/>
    <property type="match status" value="1"/>
</dbReference>
<dbReference type="PANTHER" id="PTHR10572">
    <property type="entry name" value="3-HYDROXY-3-METHYLGLUTARYL-COENZYME A REDUCTASE"/>
    <property type="match status" value="1"/>
</dbReference>
<dbReference type="InterPro" id="IPR023076">
    <property type="entry name" value="HMG_CoA_Rdtase_CS"/>
</dbReference>
<dbReference type="FunFam" id="3.90.770.10:FF:000002">
    <property type="entry name" value="3-hydroxy-3-methylglutaryl coenzyme A reductase"/>
    <property type="match status" value="1"/>
</dbReference>
<evidence type="ECO:0000256" key="1">
    <source>
        <dbReference type="ARBA" id="ARBA00004477"/>
    </source>
</evidence>
<dbReference type="InterPro" id="IPR009029">
    <property type="entry name" value="HMG_CoA_Rdtase_sub-bd_dom_sf"/>
</dbReference>
<keyword evidence="14" id="KW-1185">Reference proteome</keyword>
<dbReference type="FunFam" id="1.10.3270.10:FF:000001">
    <property type="entry name" value="3-hydroxy-3-methylglutaryl coenzyme A reductase"/>
    <property type="match status" value="1"/>
</dbReference>
<dbReference type="GO" id="GO:0015936">
    <property type="term" value="P:coenzyme A metabolic process"/>
    <property type="evidence" value="ECO:0007669"/>
    <property type="project" value="InterPro"/>
</dbReference>
<comment type="catalytic activity">
    <reaction evidence="11">
        <text>(R)-mevalonate + 2 NADP(+) + CoA = (3S)-3-hydroxy-3-methylglutaryl-CoA + 2 NADPH + 2 H(+)</text>
        <dbReference type="Rhea" id="RHEA:15989"/>
        <dbReference type="ChEBI" id="CHEBI:15378"/>
        <dbReference type="ChEBI" id="CHEBI:36464"/>
        <dbReference type="ChEBI" id="CHEBI:43074"/>
        <dbReference type="ChEBI" id="CHEBI:57287"/>
        <dbReference type="ChEBI" id="CHEBI:57783"/>
        <dbReference type="ChEBI" id="CHEBI:58349"/>
        <dbReference type="EC" id="1.1.1.34"/>
    </reaction>
    <physiologicalReaction direction="right-to-left" evidence="11">
        <dbReference type="Rhea" id="RHEA:15991"/>
    </physiologicalReaction>
</comment>
<dbReference type="InterPro" id="IPR002202">
    <property type="entry name" value="HMG_CoA_Rdtase"/>
</dbReference>
<dbReference type="AlphaFoldDB" id="A0A6P8HRB5"/>
<dbReference type="FunCoup" id="A0A6P8HRB5">
    <property type="interactions" value="1154"/>
</dbReference>
<dbReference type="GO" id="GO:0005778">
    <property type="term" value="C:peroxisomal membrane"/>
    <property type="evidence" value="ECO:0007669"/>
    <property type="project" value="TreeGrafter"/>
</dbReference>
<comment type="similarity">
    <text evidence="3 12">Belongs to the HMG-CoA reductase family.</text>
</comment>
<dbReference type="GO" id="GO:0004420">
    <property type="term" value="F:hydroxymethylglutaryl-CoA reductase (NADPH) activity"/>
    <property type="evidence" value="ECO:0007669"/>
    <property type="project" value="UniProtKB-EC"/>
</dbReference>
<feature type="transmembrane region" description="Helical" evidence="12">
    <location>
        <begin position="96"/>
        <end position="119"/>
    </location>
</feature>
<evidence type="ECO:0000256" key="2">
    <source>
        <dbReference type="ARBA" id="ARBA00005084"/>
    </source>
</evidence>
<keyword evidence="5 12" id="KW-0256">Endoplasmic reticulum</keyword>
<dbReference type="SUPFAM" id="SSF56542">
    <property type="entry name" value="Substrate-binding domain of HMG-CoA reductase"/>
    <property type="match status" value="1"/>
</dbReference>
<dbReference type="InterPro" id="IPR009023">
    <property type="entry name" value="HMG_CoA_Rdtase_NAD(P)-bd_sf"/>
</dbReference>
<sequence length="958" mass="104222">MKTTGITSLFYTHGFLCASHPVEILLLCITGTVCLLTLNIYDATHAQDSLVSAVTKQNKNHFPVSIHVQISATSYFLALLCVYLQCKKILHTGSTYLAVIVGIFLIFSCALYTSIIGNIFRGELSILREAIPFFFLLSDFVTVTDLTKFALLSTSCEEATSKIAQGVATLSPSVTLNTLVGALVIGVGSLSGIQELETASYLGCLALVTHYIIFMTFLPASLSLFLELCNRGQNQPAWLLDSSIDLDVEEHQQKSNPLLQHVKIIMSAGLLYVHMYSRLIVSTDSENNTNYKTSGSPTASSISRFLAGNAEEVVAFVLALLVAAKYLYLEKNESRVLIDTTSEVSSSYNVKEAKKDRLVIGLKQKKRIRRATYTCGDDDSIDEEITEMLDENTQTSEQCLVTKTLKATLEDTMEDTMDTKKSPKNQSFSFTHHIPKWKRCHSFNDSLRVTVNDNPPRCVTALEKSNNSKDNLNFNIPSVIVSEHQDLFEKPVMSGCIESAGSERRTCRDGVRTVGECKKIMKEPDGIFDLTDEEICSLVDEKVIPFYQLESALNNFQRAVHIRRKITSHKINEDQDTLSGLPYQHYDYKLVSGACCENVIGYMPIPVGVAGPLHLDGKTYYVPMATTEGCLVASTNRGCRALAGSGGVRSSVIGDGMTRGPVVRFPSAMQASEVKLWLEDQLNFAAIKKSFDSTSRFARLKSIKCAVAGRLLFARFVATTGDAMGMNMLSKGTEKALKELQDQFPSMEILSLSGNYCTDKKATAINWIEGRGKSVVCEAIVPAHVVTKVLKTSVSALTELNTSKNLVGSAMAGAIGGFNAHAANIVTALFIATGQDPAQNLASSNCITLLEPCGPNHQDLYISCTMPSLEVGTVGGGTILAPQTSCLQMLGVQGACNEEPGQNATQLSRIICATVLAGELSLLSALAAGQLVQSHLKHNRSTINLFGREEPMKNCAVL</sequence>
<dbReference type="FunFam" id="3.30.70.420:FF:000001">
    <property type="entry name" value="3-hydroxy-3-methylglutaryl coenzyme A reductase"/>
    <property type="match status" value="1"/>
</dbReference>
<evidence type="ECO:0000256" key="10">
    <source>
        <dbReference type="ARBA" id="ARBA00023180"/>
    </source>
</evidence>
<feature type="transmembrane region" description="Helical" evidence="12">
    <location>
        <begin position="61"/>
        <end position="84"/>
    </location>
</feature>
<dbReference type="NCBIfam" id="TIGR00533">
    <property type="entry name" value="HMG_CoA_R_NADP"/>
    <property type="match status" value="1"/>
</dbReference>
<dbReference type="GO" id="GO:0016126">
    <property type="term" value="P:sterol biosynthetic process"/>
    <property type="evidence" value="ECO:0007669"/>
    <property type="project" value="TreeGrafter"/>
</dbReference>
<dbReference type="NCBIfam" id="TIGR00920">
    <property type="entry name" value="2A060605"/>
    <property type="match status" value="1"/>
</dbReference>
<dbReference type="PROSITE" id="PS01192">
    <property type="entry name" value="HMG_COA_REDUCTASE_3"/>
    <property type="match status" value="1"/>
</dbReference>
<dbReference type="PANTHER" id="PTHR10572:SF24">
    <property type="entry name" value="3-HYDROXY-3-METHYLGLUTARYL-COENZYME A REDUCTASE"/>
    <property type="match status" value="1"/>
</dbReference>
<dbReference type="UniPathway" id="UPA00058">
    <property type="reaction ID" value="UER00103"/>
</dbReference>
<dbReference type="SUPFAM" id="SSF55035">
    <property type="entry name" value="NAD-binding domain of HMG-CoA reductase"/>
    <property type="match status" value="1"/>
</dbReference>
<keyword evidence="9 12" id="KW-0472">Membrane</keyword>
<evidence type="ECO:0000256" key="11">
    <source>
        <dbReference type="ARBA" id="ARBA00049909"/>
    </source>
</evidence>
<evidence type="ECO:0000256" key="8">
    <source>
        <dbReference type="ARBA" id="ARBA00023002"/>
    </source>
</evidence>
<dbReference type="EC" id="1.1.1.34" evidence="12"/>
<dbReference type="InterPro" id="IPR004816">
    <property type="entry name" value="HMG_CoA_Rdtase_metazoan"/>
</dbReference>
<evidence type="ECO:0000256" key="5">
    <source>
        <dbReference type="ARBA" id="ARBA00022824"/>
    </source>
</evidence>
<protein>
    <recommendedName>
        <fullName evidence="12">3-hydroxy-3-methylglutaryl coenzyme A reductase</fullName>
        <shortName evidence="12">HMG-CoA reductase</shortName>
        <ecNumber evidence="12">1.1.1.34</ecNumber>
    </recommendedName>
</protein>
<dbReference type="InParanoid" id="A0A6P8HRB5"/>
<feature type="transmembrane region" description="Helical" evidence="12">
    <location>
        <begin position="21"/>
        <end position="41"/>
    </location>
</feature>
<evidence type="ECO:0000256" key="3">
    <source>
        <dbReference type="ARBA" id="ARBA00007661"/>
    </source>
</evidence>
<evidence type="ECO:0000256" key="6">
    <source>
        <dbReference type="ARBA" id="ARBA00022857"/>
    </source>
</evidence>
<comment type="subcellular location">
    <subcellularLocation>
        <location evidence="1 12">Endoplasmic reticulum membrane</location>
        <topology evidence="1 12">Multi-pass membrane protein</topology>
    </subcellularLocation>
</comment>
<reference evidence="15" key="1">
    <citation type="submission" date="2025-08" db="UniProtKB">
        <authorList>
            <consortium name="RefSeq"/>
        </authorList>
    </citation>
    <scope>IDENTIFICATION</scope>
    <source>
        <tissue evidence="15">Tentacle</tissue>
    </source>
</reference>
<dbReference type="Proteomes" id="UP000515163">
    <property type="component" value="Unplaced"/>
</dbReference>
<comment type="pathway">
    <text evidence="2 12">Metabolic intermediate biosynthesis; (R)-mevalonate biosynthesis; (R)-mevalonate from acetyl-CoA: step 3/3.</text>
</comment>
<dbReference type="PROSITE" id="PS50156">
    <property type="entry name" value="SSD"/>
    <property type="match status" value="1"/>
</dbReference>
<organism evidence="14 15">
    <name type="scientific">Actinia tenebrosa</name>
    <name type="common">Australian red waratah sea anemone</name>
    <dbReference type="NCBI Taxonomy" id="6105"/>
    <lineage>
        <taxon>Eukaryota</taxon>
        <taxon>Metazoa</taxon>
        <taxon>Cnidaria</taxon>
        <taxon>Anthozoa</taxon>
        <taxon>Hexacorallia</taxon>
        <taxon>Actiniaria</taxon>
        <taxon>Actiniidae</taxon>
        <taxon>Actinia</taxon>
    </lineage>
</organism>
<dbReference type="PROSITE" id="PS00318">
    <property type="entry name" value="HMG_COA_REDUCTASE_2"/>
    <property type="match status" value="1"/>
</dbReference>
<feature type="transmembrane region" description="Helical" evidence="12">
    <location>
        <begin position="174"/>
        <end position="193"/>
    </location>
</feature>
<keyword evidence="7 12" id="KW-1133">Transmembrane helix</keyword>
<feature type="transmembrane region" description="Helical" evidence="12">
    <location>
        <begin position="199"/>
        <end position="226"/>
    </location>
</feature>
<dbReference type="RefSeq" id="XP_031558121.1">
    <property type="nucleotide sequence ID" value="XM_031702261.1"/>
</dbReference>
<keyword evidence="6 12" id="KW-0521">NADP</keyword>
<evidence type="ECO:0000256" key="12">
    <source>
        <dbReference type="RuleBase" id="RU361219"/>
    </source>
</evidence>
<dbReference type="InterPro" id="IPR023074">
    <property type="entry name" value="HMG_CoA_Rdtase_cat_sf"/>
</dbReference>
<evidence type="ECO:0000313" key="15">
    <source>
        <dbReference type="RefSeq" id="XP_031558121.1"/>
    </source>
</evidence>
<dbReference type="GeneID" id="116294624"/>
<dbReference type="Gene3D" id="3.30.70.420">
    <property type="entry name" value="Hydroxymethylglutaryl-CoA reductase, class I/II, NAD/NADP-binding domain"/>
    <property type="match status" value="1"/>
</dbReference>
<keyword evidence="10" id="KW-0325">Glycoprotein</keyword>
<keyword evidence="8 12" id="KW-0560">Oxidoreductase</keyword>